<dbReference type="AlphaFoldDB" id="A0A0E9X5G6"/>
<evidence type="ECO:0000313" key="1">
    <source>
        <dbReference type="EMBL" id="JAH97819.1"/>
    </source>
</evidence>
<sequence>MVNIIIISFSCNKKVLIYNKGALLQSQMAGVLVGFCSNQLFLLSFLNGCIHQCWFTSKSEHSKRYMA</sequence>
<accession>A0A0E9X5G6</accession>
<protein>
    <submittedName>
        <fullName evidence="1">Uncharacterized protein</fullName>
    </submittedName>
</protein>
<reference evidence="1" key="1">
    <citation type="submission" date="2014-11" db="EMBL/GenBank/DDBJ databases">
        <authorList>
            <person name="Amaro Gonzalez C."/>
        </authorList>
    </citation>
    <scope>NUCLEOTIDE SEQUENCE</scope>
</reference>
<proteinExistence type="predicted"/>
<organism evidence="1">
    <name type="scientific">Anguilla anguilla</name>
    <name type="common">European freshwater eel</name>
    <name type="synonym">Muraena anguilla</name>
    <dbReference type="NCBI Taxonomy" id="7936"/>
    <lineage>
        <taxon>Eukaryota</taxon>
        <taxon>Metazoa</taxon>
        <taxon>Chordata</taxon>
        <taxon>Craniata</taxon>
        <taxon>Vertebrata</taxon>
        <taxon>Euteleostomi</taxon>
        <taxon>Actinopterygii</taxon>
        <taxon>Neopterygii</taxon>
        <taxon>Teleostei</taxon>
        <taxon>Anguilliformes</taxon>
        <taxon>Anguillidae</taxon>
        <taxon>Anguilla</taxon>
    </lineage>
</organism>
<reference evidence="1" key="2">
    <citation type="journal article" date="2015" name="Fish Shellfish Immunol.">
        <title>Early steps in the European eel (Anguilla anguilla)-Vibrio vulnificus interaction in the gills: Role of the RtxA13 toxin.</title>
        <authorList>
            <person name="Callol A."/>
            <person name="Pajuelo D."/>
            <person name="Ebbesson L."/>
            <person name="Teles M."/>
            <person name="MacKenzie S."/>
            <person name="Amaro C."/>
        </authorList>
    </citation>
    <scope>NUCLEOTIDE SEQUENCE</scope>
</reference>
<name>A0A0E9X5G6_ANGAN</name>
<dbReference type="EMBL" id="GBXM01010758">
    <property type="protein sequence ID" value="JAH97819.1"/>
    <property type="molecule type" value="Transcribed_RNA"/>
</dbReference>